<evidence type="ECO:0000313" key="1">
    <source>
        <dbReference type="EMBL" id="OGY82288.1"/>
    </source>
</evidence>
<sequence length="212" mass="24315">MKEDRKNRKRIVVTAAIVVLLALLIFGGVSCKKEIQETGVDPVYGAYIQIEDAKLNTYALLMPRTLIAHDAQLRRPITEQEMLEIFENQGLKPVGVRFASGELHGYLGFRNNSATFQEGMDYFWEAQTKSIKKTHENSIEYLEKVKSDPTATEEAIQAEMRDFKKTEKYYQDALDHEYTFEAVLFDAPAATAKNFRKNNKDIVLFIHSKNIE</sequence>
<gene>
    <name evidence="1" type="ORF">A3F54_03730</name>
</gene>
<comment type="caution">
    <text evidence="1">The sequence shown here is derived from an EMBL/GenBank/DDBJ whole genome shotgun (WGS) entry which is preliminary data.</text>
</comment>
<proteinExistence type="predicted"/>
<dbReference type="Proteomes" id="UP000176952">
    <property type="component" value="Unassembled WGS sequence"/>
</dbReference>
<organism evidence="1 2">
    <name type="scientific">Candidatus Kerfeldbacteria bacterium RIFCSPHIGHO2_12_FULL_48_17</name>
    <dbReference type="NCBI Taxonomy" id="1798542"/>
    <lineage>
        <taxon>Bacteria</taxon>
        <taxon>Candidatus Kerfeldiibacteriota</taxon>
    </lineage>
</organism>
<accession>A0A1G2AZG4</accession>
<dbReference type="AlphaFoldDB" id="A0A1G2AZG4"/>
<dbReference type="PROSITE" id="PS51257">
    <property type="entry name" value="PROKAR_LIPOPROTEIN"/>
    <property type="match status" value="1"/>
</dbReference>
<name>A0A1G2AZG4_9BACT</name>
<evidence type="ECO:0000313" key="2">
    <source>
        <dbReference type="Proteomes" id="UP000176952"/>
    </source>
</evidence>
<protein>
    <submittedName>
        <fullName evidence="1">Uncharacterized protein</fullName>
    </submittedName>
</protein>
<reference evidence="1 2" key="1">
    <citation type="journal article" date="2016" name="Nat. Commun.">
        <title>Thousands of microbial genomes shed light on interconnected biogeochemical processes in an aquifer system.</title>
        <authorList>
            <person name="Anantharaman K."/>
            <person name="Brown C.T."/>
            <person name="Hug L.A."/>
            <person name="Sharon I."/>
            <person name="Castelle C.J."/>
            <person name="Probst A.J."/>
            <person name="Thomas B.C."/>
            <person name="Singh A."/>
            <person name="Wilkins M.J."/>
            <person name="Karaoz U."/>
            <person name="Brodie E.L."/>
            <person name="Williams K.H."/>
            <person name="Hubbard S.S."/>
            <person name="Banfield J.F."/>
        </authorList>
    </citation>
    <scope>NUCLEOTIDE SEQUENCE [LARGE SCALE GENOMIC DNA]</scope>
</reference>
<dbReference type="EMBL" id="MHKD01000034">
    <property type="protein sequence ID" value="OGY82288.1"/>
    <property type="molecule type" value="Genomic_DNA"/>
</dbReference>